<dbReference type="RefSeq" id="WP_094605581.1">
    <property type="nucleotide sequence ID" value="NZ_CP155573.1"/>
</dbReference>
<name>A0ABZ3IHK8_9FIRM</name>
<keyword evidence="3" id="KW-1185">Reference proteome</keyword>
<gene>
    <name evidence="2" type="ORF">SPSIL_012650</name>
</gene>
<evidence type="ECO:0000256" key="1">
    <source>
        <dbReference type="SAM" id="Coils"/>
    </source>
</evidence>
<protein>
    <submittedName>
        <fullName evidence="2">Uncharacterized protein</fullName>
    </submittedName>
</protein>
<evidence type="ECO:0000313" key="2">
    <source>
        <dbReference type="EMBL" id="XFO65156.1"/>
    </source>
</evidence>
<proteinExistence type="predicted"/>
<feature type="coiled-coil region" evidence="1">
    <location>
        <begin position="70"/>
        <end position="97"/>
    </location>
</feature>
<dbReference type="EMBL" id="CP155573">
    <property type="protein sequence ID" value="XFO65156.1"/>
    <property type="molecule type" value="Genomic_DNA"/>
</dbReference>
<sequence length="492" mass="56288">MRKSVAWACILFLVMFVLSFGSVGYADDSMKDGNDTLQQRDLKQQCLSATIAAINLEIDRHQRWIEFRKQQGEQKNLAELQESLAALKADLEKHITMDAREYVLPEKNDLVAWTGDKPGRDSVLYVEGMSKNGPWYHLAGIVGGEYALLQPNTKYHMNFYSVYPRSYWGMDSSYVYIAKMGEADASLVNADSRNKESAQQPVQGKRIMGEVFKHKFIGLSQDLEKCENYQIYLLKDLKPGAKGELLLDSQKSSFDVTLSEEQLKEYSYIEFVSAYSNKTSKLTEIKDEPLEIVLEAEVILKKPAIYLYPEQQSQISIIHNFKGTILNTYPAYADNWTVIAEPNGNLLNVKDNRVYKYLFWDGAYLFAKEHYQFKSGFYVKNEDYVSFLQSKLASIGLNENEINDFIVYWLPVMKNHKNCFVYFRINDNIDGSSVLETKPAAETTIRVFMEFSGVDDISSIQKLPEQTLPTFVRKGFTLVEWGGAEIGNSKIE</sequence>
<evidence type="ECO:0000313" key="3">
    <source>
        <dbReference type="Proteomes" id="UP000216752"/>
    </source>
</evidence>
<keyword evidence="1" id="KW-0175">Coiled coil</keyword>
<reference evidence="2" key="1">
    <citation type="submission" date="2024-05" db="EMBL/GenBank/DDBJ databases">
        <title>Isolation and characterization of Sporomusa carbonis sp. nov., a carboxydotrophic hydrogenogen in the genus of Sporomusa isolated from a charcoal burning pile.</title>
        <authorList>
            <person name="Boeer T."/>
            <person name="Rosenbaum F."/>
            <person name="Eysell L."/>
            <person name="Mueller V."/>
            <person name="Daniel R."/>
            <person name="Poehlein A."/>
        </authorList>
    </citation>
    <scope>NUCLEOTIDE SEQUENCE [LARGE SCALE GENOMIC DNA]</scope>
    <source>
        <strain evidence="2">DSM 10669</strain>
    </source>
</reference>
<organism evidence="2 3">
    <name type="scientific">Sporomusa silvacetica DSM 10669</name>
    <dbReference type="NCBI Taxonomy" id="1123289"/>
    <lineage>
        <taxon>Bacteria</taxon>
        <taxon>Bacillati</taxon>
        <taxon>Bacillota</taxon>
        <taxon>Negativicutes</taxon>
        <taxon>Selenomonadales</taxon>
        <taxon>Sporomusaceae</taxon>
        <taxon>Sporomusa</taxon>
    </lineage>
</organism>
<accession>A0ABZ3IHK8</accession>
<dbReference type="Proteomes" id="UP000216752">
    <property type="component" value="Chromosome"/>
</dbReference>